<accession>A0A4Y2QLC6</accession>
<evidence type="ECO:0000313" key="1">
    <source>
        <dbReference type="EMBL" id="GBN64066.1"/>
    </source>
</evidence>
<reference evidence="1 3" key="1">
    <citation type="journal article" date="2019" name="Sci. Rep.">
        <title>Orb-weaving spider Araneus ventricosus genome elucidates the spidroin gene catalogue.</title>
        <authorList>
            <person name="Kono N."/>
            <person name="Nakamura H."/>
            <person name="Ohtoshi R."/>
            <person name="Moran D.A.P."/>
            <person name="Shinohara A."/>
            <person name="Yoshida Y."/>
            <person name="Fujiwara M."/>
            <person name="Mori M."/>
            <person name="Tomita M."/>
            <person name="Arakawa K."/>
        </authorList>
    </citation>
    <scope>NUCLEOTIDE SEQUENCE [LARGE SCALE GENOMIC DNA]</scope>
</reference>
<organism evidence="1 3">
    <name type="scientific">Araneus ventricosus</name>
    <name type="common">Orbweaver spider</name>
    <name type="synonym">Epeira ventricosa</name>
    <dbReference type="NCBI Taxonomy" id="182803"/>
    <lineage>
        <taxon>Eukaryota</taxon>
        <taxon>Metazoa</taxon>
        <taxon>Ecdysozoa</taxon>
        <taxon>Arthropoda</taxon>
        <taxon>Chelicerata</taxon>
        <taxon>Arachnida</taxon>
        <taxon>Araneae</taxon>
        <taxon>Araneomorphae</taxon>
        <taxon>Entelegynae</taxon>
        <taxon>Araneoidea</taxon>
        <taxon>Araneidae</taxon>
        <taxon>Araneus</taxon>
    </lineage>
</organism>
<evidence type="ECO:0000313" key="3">
    <source>
        <dbReference type="Proteomes" id="UP000499080"/>
    </source>
</evidence>
<evidence type="ECO:0000313" key="2">
    <source>
        <dbReference type="EMBL" id="GBN64072.1"/>
    </source>
</evidence>
<dbReference type="EMBL" id="BGPR01139283">
    <property type="protein sequence ID" value="GBN64066.1"/>
    <property type="molecule type" value="Genomic_DNA"/>
</dbReference>
<comment type="caution">
    <text evidence="1">The sequence shown here is derived from an EMBL/GenBank/DDBJ whole genome shotgun (WGS) entry which is preliminary data.</text>
</comment>
<dbReference type="AlphaFoldDB" id="A0A4Y2QLC6"/>
<protein>
    <submittedName>
        <fullName evidence="1">Uncharacterized protein</fullName>
    </submittedName>
</protein>
<dbReference type="Proteomes" id="UP000499080">
    <property type="component" value="Unassembled WGS sequence"/>
</dbReference>
<gene>
    <name evidence="1" type="ORF">AVEN_157530_1</name>
    <name evidence="2" type="ORF">AVEN_179926_1</name>
</gene>
<sequence>MEDTVLFTSHGPFPSNLRRFNLALTAYCPCENLDVTPLHYATECLLSFFFHMTKPSPQLEPVWFRSVATCKGSRLKIQKMVRHFEENHDLNRINNHTFQ</sequence>
<dbReference type="EMBL" id="BGPR01139285">
    <property type="protein sequence ID" value="GBN64072.1"/>
    <property type="molecule type" value="Genomic_DNA"/>
</dbReference>
<proteinExistence type="predicted"/>
<keyword evidence="3" id="KW-1185">Reference proteome</keyword>
<name>A0A4Y2QLC6_ARAVE</name>